<organism evidence="1 2">
    <name type="scientific">Conidiobolus coronatus (strain ATCC 28846 / CBS 209.66 / NRRL 28638)</name>
    <name type="common">Delacroixia coronata</name>
    <dbReference type="NCBI Taxonomy" id="796925"/>
    <lineage>
        <taxon>Eukaryota</taxon>
        <taxon>Fungi</taxon>
        <taxon>Fungi incertae sedis</taxon>
        <taxon>Zoopagomycota</taxon>
        <taxon>Entomophthoromycotina</taxon>
        <taxon>Entomophthoromycetes</taxon>
        <taxon>Entomophthorales</taxon>
        <taxon>Ancylistaceae</taxon>
        <taxon>Conidiobolus</taxon>
    </lineage>
</organism>
<name>A0A137PET9_CONC2</name>
<dbReference type="AlphaFoldDB" id="A0A137PET9"/>
<dbReference type="EMBL" id="KQ964435">
    <property type="protein sequence ID" value="KXN73524.1"/>
    <property type="molecule type" value="Genomic_DNA"/>
</dbReference>
<dbReference type="Proteomes" id="UP000070444">
    <property type="component" value="Unassembled WGS sequence"/>
</dbReference>
<dbReference type="SUPFAM" id="SSF48056">
    <property type="entry name" value="Di-copper centre-containing domain"/>
    <property type="match status" value="1"/>
</dbReference>
<sequence>MTIYDNNRFQIIYNHSYNFYLIYSTNDPIFYLQNTYFDNTWYQWQSIDESRFDEYNSYKENVSKNDQLIGLSGTIIDVLDPRNDSGWYKYEPWSANVNLALENSSIIQYNQRFLGNIQEGNIWNLIEALPFKDEDEEIMGIKQLISRSEKCLISKIRKMSLEALKMMNMNPELFKANRRMSVKMINIINANSNYIPEKDCRQII</sequence>
<proteinExistence type="predicted"/>
<dbReference type="InterPro" id="IPR008922">
    <property type="entry name" value="Di-copper_centre_dom_sf"/>
</dbReference>
<dbReference type="Gene3D" id="1.10.1280.10">
    <property type="entry name" value="Di-copper center containing domain from catechol oxidase"/>
    <property type="match status" value="1"/>
</dbReference>
<evidence type="ECO:0000313" key="2">
    <source>
        <dbReference type="Proteomes" id="UP000070444"/>
    </source>
</evidence>
<keyword evidence="2" id="KW-1185">Reference proteome</keyword>
<reference evidence="1 2" key="1">
    <citation type="journal article" date="2015" name="Genome Biol. Evol.">
        <title>Phylogenomic analyses indicate that early fungi evolved digesting cell walls of algal ancestors of land plants.</title>
        <authorList>
            <person name="Chang Y."/>
            <person name="Wang S."/>
            <person name="Sekimoto S."/>
            <person name="Aerts A.L."/>
            <person name="Choi C."/>
            <person name="Clum A."/>
            <person name="LaButti K.M."/>
            <person name="Lindquist E.A."/>
            <person name="Yee Ngan C."/>
            <person name="Ohm R.A."/>
            <person name="Salamov A.A."/>
            <person name="Grigoriev I.V."/>
            <person name="Spatafora J.W."/>
            <person name="Berbee M.L."/>
        </authorList>
    </citation>
    <scope>NUCLEOTIDE SEQUENCE [LARGE SCALE GENOMIC DNA]</scope>
    <source>
        <strain evidence="1 2">NRRL 28638</strain>
    </source>
</reference>
<evidence type="ECO:0000313" key="1">
    <source>
        <dbReference type="EMBL" id="KXN73524.1"/>
    </source>
</evidence>
<protein>
    <submittedName>
        <fullName evidence="1">Uncharacterized protein</fullName>
    </submittedName>
</protein>
<gene>
    <name evidence="1" type="ORF">CONCODRAFT_3482</name>
</gene>
<accession>A0A137PET9</accession>